<comment type="caution">
    <text evidence="1">The sequence shown here is derived from an EMBL/GenBank/DDBJ whole genome shotgun (WGS) entry which is preliminary data.</text>
</comment>
<gene>
    <name evidence="1" type="ORF">JCR33_17745</name>
</gene>
<dbReference type="Proteomes" id="UP000609531">
    <property type="component" value="Unassembled WGS sequence"/>
</dbReference>
<dbReference type="RefSeq" id="WP_198883456.1">
    <property type="nucleotide sequence ID" value="NZ_JAEKJA010000017.1"/>
</dbReference>
<proteinExistence type="predicted"/>
<dbReference type="AlphaFoldDB" id="A0A934IT60"/>
<evidence type="ECO:0000313" key="1">
    <source>
        <dbReference type="EMBL" id="MBJ3777555.1"/>
    </source>
</evidence>
<reference evidence="1" key="1">
    <citation type="submission" date="2020-12" db="EMBL/GenBank/DDBJ databases">
        <title>Bacterial taxonomy.</title>
        <authorList>
            <person name="Pan X."/>
        </authorList>
    </citation>
    <scope>NUCLEOTIDE SEQUENCE</scope>
    <source>
        <strain evidence="1">B2012</strain>
    </source>
</reference>
<accession>A0A934IT60</accession>
<evidence type="ECO:0000313" key="2">
    <source>
        <dbReference type="Proteomes" id="UP000609531"/>
    </source>
</evidence>
<organism evidence="1 2">
    <name type="scientific">Acuticoccus mangrovi</name>
    <dbReference type="NCBI Taxonomy" id="2796142"/>
    <lineage>
        <taxon>Bacteria</taxon>
        <taxon>Pseudomonadati</taxon>
        <taxon>Pseudomonadota</taxon>
        <taxon>Alphaproteobacteria</taxon>
        <taxon>Hyphomicrobiales</taxon>
        <taxon>Amorphaceae</taxon>
        <taxon>Acuticoccus</taxon>
    </lineage>
</organism>
<protein>
    <submittedName>
        <fullName evidence="1">Uncharacterized protein</fullName>
    </submittedName>
</protein>
<sequence length="221" mass="24206">MIVFLQIPFGAGMGAYETLRAALGAEHVGWVGRNVSIDALRKGLPGRQYKVLGGAITMAHLEALEGISLFTVVTSDPVARTLGQWVSVEQNSEHPQHVVSQTLFLREVLELNHPFTGLLTNALTRFLTPSRKPPTVGFATSVLSEYPFLVGDAANPEPYAEALATELGLAPDALDADAFRARNRGQPNEEMRKLLEKANLEDIRVIKEIARRRGDQPVLRT</sequence>
<keyword evidence="2" id="KW-1185">Reference proteome</keyword>
<name>A0A934IT60_9HYPH</name>
<dbReference type="EMBL" id="JAEKJA010000017">
    <property type="protein sequence ID" value="MBJ3777555.1"/>
    <property type="molecule type" value="Genomic_DNA"/>
</dbReference>